<sequence length="60" mass="6146">MTAVPKPRTEATSIPSSRVVELSSVGGEAVGEGALCGKRRVLRQPQTQPLCEPGATGARG</sequence>
<reference evidence="1" key="2">
    <citation type="submission" date="2020-09" db="EMBL/GenBank/DDBJ databases">
        <authorList>
            <person name="Sun Q."/>
            <person name="Ohkuma M."/>
        </authorList>
    </citation>
    <scope>NUCLEOTIDE SEQUENCE</scope>
    <source>
        <strain evidence="1">JCM 4790</strain>
    </source>
</reference>
<accession>A0A918NM73</accession>
<keyword evidence="2" id="KW-1185">Reference proteome</keyword>
<reference evidence="1" key="1">
    <citation type="journal article" date="2014" name="Int. J. Syst. Evol. Microbiol.">
        <title>Complete genome sequence of Corynebacterium casei LMG S-19264T (=DSM 44701T), isolated from a smear-ripened cheese.</title>
        <authorList>
            <consortium name="US DOE Joint Genome Institute (JGI-PGF)"/>
            <person name="Walter F."/>
            <person name="Albersmeier A."/>
            <person name="Kalinowski J."/>
            <person name="Ruckert C."/>
        </authorList>
    </citation>
    <scope>NUCLEOTIDE SEQUENCE</scope>
    <source>
        <strain evidence="1">JCM 4790</strain>
    </source>
</reference>
<organism evidence="1 2">
    <name type="scientific">Streptomyces minutiscleroticus</name>
    <dbReference type="NCBI Taxonomy" id="68238"/>
    <lineage>
        <taxon>Bacteria</taxon>
        <taxon>Bacillati</taxon>
        <taxon>Actinomycetota</taxon>
        <taxon>Actinomycetes</taxon>
        <taxon>Kitasatosporales</taxon>
        <taxon>Streptomycetaceae</taxon>
        <taxon>Streptomyces</taxon>
    </lineage>
</organism>
<evidence type="ECO:0000313" key="2">
    <source>
        <dbReference type="Proteomes" id="UP000619244"/>
    </source>
</evidence>
<protein>
    <submittedName>
        <fullName evidence="1">Uncharacterized protein</fullName>
    </submittedName>
</protein>
<dbReference type="EMBL" id="BMVU01000017">
    <property type="protein sequence ID" value="GGX80323.1"/>
    <property type="molecule type" value="Genomic_DNA"/>
</dbReference>
<comment type="caution">
    <text evidence="1">The sequence shown here is derived from an EMBL/GenBank/DDBJ whole genome shotgun (WGS) entry which is preliminary data.</text>
</comment>
<dbReference type="Proteomes" id="UP000619244">
    <property type="component" value="Unassembled WGS sequence"/>
</dbReference>
<proteinExistence type="predicted"/>
<gene>
    <name evidence="1" type="ORF">GCM10010358_38340</name>
</gene>
<dbReference type="AlphaFoldDB" id="A0A918NM73"/>
<name>A0A918NM73_9ACTN</name>
<evidence type="ECO:0000313" key="1">
    <source>
        <dbReference type="EMBL" id="GGX80323.1"/>
    </source>
</evidence>